<dbReference type="InterPro" id="IPR002347">
    <property type="entry name" value="SDR_fam"/>
</dbReference>
<evidence type="ECO:0000313" key="5">
    <source>
        <dbReference type="Proteomes" id="UP000582974"/>
    </source>
</evidence>
<evidence type="ECO:0000256" key="2">
    <source>
        <dbReference type="ARBA" id="ARBA00023002"/>
    </source>
</evidence>
<protein>
    <submittedName>
        <fullName evidence="4">SDR family oxidoreductase</fullName>
    </submittedName>
</protein>
<organism evidence="4 5">
    <name type="scientific">Haloechinothrix aidingensis</name>
    <dbReference type="NCBI Taxonomy" id="2752311"/>
    <lineage>
        <taxon>Bacteria</taxon>
        <taxon>Bacillati</taxon>
        <taxon>Actinomycetota</taxon>
        <taxon>Actinomycetes</taxon>
        <taxon>Pseudonocardiales</taxon>
        <taxon>Pseudonocardiaceae</taxon>
        <taxon>Haloechinothrix</taxon>
    </lineage>
</organism>
<reference evidence="4 5" key="1">
    <citation type="submission" date="2020-07" db="EMBL/GenBank/DDBJ databases">
        <title>Genome of Haloechinothrix sp.</title>
        <authorList>
            <person name="Tang S.-K."/>
            <person name="Yang L."/>
            <person name="Zhu W.-Y."/>
        </authorList>
    </citation>
    <scope>NUCLEOTIDE SEQUENCE [LARGE SCALE GENOMIC DNA]</scope>
    <source>
        <strain evidence="4 5">YIM 98757</strain>
    </source>
</reference>
<name>A0A838ABY4_9PSEU</name>
<dbReference type="PANTHER" id="PTHR24321">
    <property type="entry name" value="DEHYDROGENASES, SHORT CHAIN"/>
    <property type="match status" value="1"/>
</dbReference>
<dbReference type="PRINTS" id="PR00081">
    <property type="entry name" value="GDHRDH"/>
</dbReference>
<sequence length="279" mass="29778">MRLDKKVAIVTGGGAGLGRQSALLFAEEGASVVIADRNAQRADQVAAEITDKGGYAIGVETDVSSEDQVEAMVDRTMGTFGKLDILFCNAGIPAPRTAFEDQNVDEWRKVLDVNIIGYLTCIKYAIPRLRENGGGAILTCSSGAAISAVPGVPVYSATKGAINAMTRAFSLDLGADNIRVNVLCPMGGMSANFYRNPDDPLIDENTLYVDYKPEDSPGPLHRPNPPRLIDHARAALFLVSDEAAWVTGVELRTDGGMAVRPQVDVEGTIRAYETAKFVS</sequence>
<keyword evidence="2" id="KW-0560">Oxidoreductase</keyword>
<dbReference type="InterPro" id="IPR020904">
    <property type="entry name" value="Sc_DH/Rdtase_CS"/>
</dbReference>
<dbReference type="NCBIfam" id="NF005559">
    <property type="entry name" value="PRK07231.1"/>
    <property type="match status" value="1"/>
</dbReference>
<dbReference type="AlphaFoldDB" id="A0A838ABY4"/>
<keyword evidence="5" id="KW-1185">Reference proteome</keyword>
<dbReference type="PROSITE" id="PS00061">
    <property type="entry name" value="ADH_SHORT"/>
    <property type="match status" value="1"/>
</dbReference>
<dbReference type="SUPFAM" id="SSF51735">
    <property type="entry name" value="NAD(P)-binding Rossmann-fold domains"/>
    <property type="match status" value="1"/>
</dbReference>
<dbReference type="RefSeq" id="WP_180893603.1">
    <property type="nucleotide sequence ID" value="NZ_JACCKD010000005.1"/>
</dbReference>
<dbReference type="PRINTS" id="PR00080">
    <property type="entry name" value="SDRFAMILY"/>
</dbReference>
<dbReference type="Proteomes" id="UP000582974">
    <property type="component" value="Unassembled WGS sequence"/>
</dbReference>
<comment type="similarity">
    <text evidence="1 3">Belongs to the short-chain dehydrogenases/reductases (SDR) family.</text>
</comment>
<dbReference type="EMBL" id="JACCKD010000005">
    <property type="protein sequence ID" value="MBA0126756.1"/>
    <property type="molecule type" value="Genomic_DNA"/>
</dbReference>
<evidence type="ECO:0000256" key="1">
    <source>
        <dbReference type="ARBA" id="ARBA00006484"/>
    </source>
</evidence>
<evidence type="ECO:0000256" key="3">
    <source>
        <dbReference type="RuleBase" id="RU000363"/>
    </source>
</evidence>
<dbReference type="PANTHER" id="PTHR24321:SF11">
    <property type="entry name" value="BLR0893 PROTEIN"/>
    <property type="match status" value="1"/>
</dbReference>
<evidence type="ECO:0000313" key="4">
    <source>
        <dbReference type="EMBL" id="MBA0126756.1"/>
    </source>
</evidence>
<dbReference type="GO" id="GO:0016491">
    <property type="term" value="F:oxidoreductase activity"/>
    <property type="evidence" value="ECO:0007669"/>
    <property type="project" value="UniProtKB-KW"/>
</dbReference>
<dbReference type="Pfam" id="PF00106">
    <property type="entry name" value="adh_short"/>
    <property type="match status" value="1"/>
</dbReference>
<accession>A0A838ABY4</accession>
<comment type="caution">
    <text evidence="4">The sequence shown here is derived from an EMBL/GenBank/DDBJ whole genome shotgun (WGS) entry which is preliminary data.</text>
</comment>
<dbReference type="FunFam" id="3.40.50.720:FF:000084">
    <property type="entry name" value="Short-chain dehydrogenase reductase"/>
    <property type="match status" value="1"/>
</dbReference>
<proteinExistence type="inferred from homology"/>
<dbReference type="InterPro" id="IPR036291">
    <property type="entry name" value="NAD(P)-bd_dom_sf"/>
</dbReference>
<gene>
    <name evidence="4" type="ORF">H0B56_14495</name>
</gene>
<dbReference type="CDD" id="cd05233">
    <property type="entry name" value="SDR_c"/>
    <property type="match status" value="1"/>
</dbReference>
<dbReference type="Gene3D" id="3.40.50.720">
    <property type="entry name" value="NAD(P)-binding Rossmann-like Domain"/>
    <property type="match status" value="1"/>
</dbReference>